<evidence type="ECO:0000256" key="2">
    <source>
        <dbReference type="ARBA" id="ARBA00012423"/>
    </source>
</evidence>
<dbReference type="PANTHER" id="PTHR11247">
    <property type="entry name" value="PALMITOYL-PROTEIN THIOESTERASE/DOLICHYLDIPHOSPHATASE 1"/>
    <property type="match status" value="1"/>
</dbReference>
<proteinExistence type="inferred from homology"/>
<protein>
    <recommendedName>
        <fullName evidence="3">Palmitoyl-protein thioesterase 1</fullName>
        <ecNumber evidence="2">3.1.2.22</ecNumber>
    </recommendedName>
    <alternativeName>
        <fullName evidence="8">Palmitoyl-protein hydrolase 1</fullName>
    </alternativeName>
</protein>
<evidence type="ECO:0000313" key="11">
    <source>
        <dbReference type="Proteomes" id="UP001432322"/>
    </source>
</evidence>
<dbReference type="Proteomes" id="UP001432322">
    <property type="component" value="Unassembled WGS sequence"/>
</dbReference>
<dbReference type="Gene3D" id="3.40.50.1820">
    <property type="entry name" value="alpha/beta hydrolase"/>
    <property type="match status" value="1"/>
</dbReference>
<evidence type="ECO:0000256" key="9">
    <source>
        <dbReference type="ARBA" id="ARBA00047409"/>
    </source>
</evidence>
<organism evidence="10 11">
    <name type="scientific">Pristionchus fissidentatus</name>
    <dbReference type="NCBI Taxonomy" id="1538716"/>
    <lineage>
        <taxon>Eukaryota</taxon>
        <taxon>Metazoa</taxon>
        <taxon>Ecdysozoa</taxon>
        <taxon>Nematoda</taxon>
        <taxon>Chromadorea</taxon>
        <taxon>Rhabditida</taxon>
        <taxon>Rhabditina</taxon>
        <taxon>Diplogasteromorpha</taxon>
        <taxon>Diplogasteroidea</taxon>
        <taxon>Neodiplogasteridae</taxon>
        <taxon>Pristionchus</taxon>
    </lineage>
</organism>
<evidence type="ECO:0000256" key="5">
    <source>
        <dbReference type="ARBA" id="ARBA00022801"/>
    </source>
</evidence>
<keyword evidence="7" id="KW-0325">Glycoprotein</keyword>
<keyword evidence="11" id="KW-1185">Reference proteome</keyword>
<evidence type="ECO:0000256" key="8">
    <source>
        <dbReference type="ARBA" id="ARBA00031934"/>
    </source>
</evidence>
<evidence type="ECO:0000256" key="1">
    <source>
        <dbReference type="ARBA" id="ARBA00010758"/>
    </source>
</evidence>
<gene>
    <name evidence="10" type="ORF">PFISCL1PPCAC_1614</name>
</gene>
<reference evidence="10" key="1">
    <citation type="submission" date="2023-10" db="EMBL/GenBank/DDBJ databases">
        <title>Genome assembly of Pristionchus species.</title>
        <authorList>
            <person name="Yoshida K."/>
            <person name="Sommer R.J."/>
        </authorList>
    </citation>
    <scope>NUCLEOTIDE SEQUENCE</scope>
    <source>
        <strain evidence="10">RS5133</strain>
    </source>
</reference>
<accession>A0AAV5UVN0</accession>
<dbReference type="GO" id="GO:0005764">
    <property type="term" value="C:lysosome"/>
    <property type="evidence" value="ECO:0007669"/>
    <property type="project" value="TreeGrafter"/>
</dbReference>
<dbReference type="GO" id="GO:0008474">
    <property type="term" value="F:palmitoyl-(protein) hydrolase activity"/>
    <property type="evidence" value="ECO:0007669"/>
    <property type="project" value="UniProtKB-EC"/>
</dbReference>
<evidence type="ECO:0000256" key="6">
    <source>
        <dbReference type="ARBA" id="ARBA00023157"/>
    </source>
</evidence>
<comment type="catalytic activity">
    <reaction evidence="9">
        <text>S-hexadecanoyl-L-cysteinyl-[protein] + H2O = L-cysteinyl-[protein] + hexadecanoate + H(+)</text>
        <dbReference type="Rhea" id="RHEA:19233"/>
        <dbReference type="Rhea" id="RHEA-COMP:10131"/>
        <dbReference type="Rhea" id="RHEA-COMP:11032"/>
        <dbReference type="ChEBI" id="CHEBI:7896"/>
        <dbReference type="ChEBI" id="CHEBI:15377"/>
        <dbReference type="ChEBI" id="CHEBI:15378"/>
        <dbReference type="ChEBI" id="CHEBI:29950"/>
        <dbReference type="ChEBI" id="CHEBI:74151"/>
        <dbReference type="EC" id="3.1.2.22"/>
    </reaction>
    <physiologicalReaction direction="left-to-right" evidence="9">
        <dbReference type="Rhea" id="RHEA:19234"/>
    </physiologicalReaction>
</comment>
<evidence type="ECO:0000256" key="3">
    <source>
        <dbReference type="ARBA" id="ARBA00014212"/>
    </source>
</evidence>
<dbReference type="EMBL" id="BTSY01000001">
    <property type="protein sequence ID" value="GMT10317.1"/>
    <property type="molecule type" value="Genomic_DNA"/>
</dbReference>
<evidence type="ECO:0000313" key="10">
    <source>
        <dbReference type="EMBL" id="GMT10317.1"/>
    </source>
</evidence>
<keyword evidence="5" id="KW-0378">Hydrolase</keyword>
<dbReference type="PANTHER" id="PTHR11247:SF8">
    <property type="entry name" value="PALMITOYL-PROTEIN THIOESTERASE 1"/>
    <property type="match status" value="1"/>
</dbReference>
<comment type="similarity">
    <text evidence="1">Belongs to the palmitoyl-protein thioesterase family.</text>
</comment>
<dbReference type="InterPro" id="IPR002472">
    <property type="entry name" value="Palm_thioest"/>
</dbReference>
<dbReference type="SUPFAM" id="SSF53474">
    <property type="entry name" value="alpha/beta-Hydrolases"/>
    <property type="match status" value="1"/>
</dbReference>
<keyword evidence="6" id="KW-1015">Disulfide bond</keyword>
<name>A0AAV5UVN0_9BILA</name>
<dbReference type="AlphaFoldDB" id="A0AAV5UVN0"/>
<dbReference type="GO" id="GO:0006898">
    <property type="term" value="P:receptor-mediated endocytosis"/>
    <property type="evidence" value="ECO:0007669"/>
    <property type="project" value="TreeGrafter"/>
</dbReference>
<keyword evidence="4" id="KW-0732">Signal</keyword>
<dbReference type="FunFam" id="3.40.50.1820:FF:000107">
    <property type="entry name" value="Palmitoyl-protein thioesterase 1"/>
    <property type="match status" value="1"/>
</dbReference>
<comment type="caution">
    <text evidence="10">The sequence shown here is derived from an EMBL/GenBank/DDBJ whole genome shotgun (WGS) entry which is preliminary data.</text>
</comment>
<dbReference type="PRINTS" id="PR00414">
    <property type="entry name" value="PPTHIESTRASE"/>
</dbReference>
<evidence type="ECO:0000256" key="4">
    <source>
        <dbReference type="ARBA" id="ARBA00022729"/>
    </source>
</evidence>
<sequence length="337" mass="38649">MCKTMYSSHLHLFFIQAPSFSDLSKYRFAVMKSLFLLLLCLTSSVICTHKSKKIHLERKESKPLPVVIWHGMGDSCCNPLSMGAIKKHLEEKIPGVYVHSLRLGNNFATDTKQSFFANMNELVAIVCLHIMKDPELQNGYNAIGFSQGALFLRALAQRCAKPKMNNLISIGGPQNGIFGLPYCLGDNFFCNSVRWLLEQGAYEGPVQRRVVQAQYWHDPNVEETYLHKSIFLADINNEKTVNHKYKENLIQLKNFVLVKFDGDHMVVPKESEWFGYYAPNDQSTILAFNETRLYKEDLIGLKTLHDSSRLHFLTWPGEHLRVNLDTLDEDIIQKFLT</sequence>
<dbReference type="EC" id="3.1.2.22" evidence="2"/>
<dbReference type="InterPro" id="IPR029058">
    <property type="entry name" value="AB_hydrolase_fold"/>
</dbReference>
<evidence type="ECO:0000256" key="7">
    <source>
        <dbReference type="ARBA" id="ARBA00023180"/>
    </source>
</evidence>
<dbReference type="Pfam" id="PF02089">
    <property type="entry name" value="Palm_thioest"/>
    <property type="match status" value="1"/>
</dbReference>